<feature type="chain" id="PRO_5005516261" evidence="2">
    <location>
        <begin position="22"/>
        <end position="191"/>
    </location>
</feature>
<evidence type="ECO:0000256" key="2">
    <source>
        <dbReference type="SAM" id="SignalP"/>
    </source>
</evidence>
<evidence type="ECO:0000313" key="3">
    <source>
        <dbReference type="EMBL" id="JAA67517.1"/>
    </source>
</evidence>
<reference evidence="3" key="1">
    <citation type="submission" date="2012-12" db="EMBL/GenBank/DDBJ databases">
        <title>Identification and characterization of a phenylalanine ammonia-lyase gene family in Isatis indigotica Fort.</title>
        <authorList>
            <person name="Liu Q."/>
            <person name="Chen J."/>
            <person name="Zhou X."/>
            <person name="Di P."/>
            <person name="Xiao Y."/>
            <person name="Xuan H."/>
            <person name="Zhang L."/>
            <person name="Chen W."/>
        </authorList>
    </citation>
    <scope>NUCLEOTIDE SEQUENCE</scope>
    <source>
        <tissue evidence="3">Salivary gland</tissue>
    </source>
</reference>
<evidence type="ECO:0000256" key="1">
    <source>
        <dbReference type="SAM" id="MobiDB-lite"/>
    </source>
</evidence>
<keyword evidence="2" id="KW-0732">Signal</keyword>
<feature type="signal peptide" evidence="2">
    <location>
        <begin position="1"/>
        <end position="21"/>
    </location>
</feature>
<dbReference type="EMBL" id="GADI01006291">
    <property type="protein sequence ID" value="JAA67517.1"/>
    <property type="molecule type" value="mRNA"/>
</dbReference>
<feature type="region of interest" description="Disordered" evidence="1">
    <location>
        <begin position="22"/>
        <end position="73"/>
    </location>
</feature>
<organism evidence="3">
    <name type="scientific">Ixodes ricinus</name>
    <name type="common">Common tick</name>
    <name type="synonym">Acarus ricinus</name>
    <dbReference type="NCBI Taxonomy" id="34613"/>
    <lineage>
        <taxon>Eukaryota</taxon>
        <taxon>Metazoa</taxon>
        <taxon>Ecdysozoa</taxon>
        <taxon>Arthropoda</taxon>
        <taxon>Chelicerata</taxon>
        <taxon>Arachnida</taxon>
        <taxon>Acari</taxon>
        <taxon>Parasitiformes</taxon>
        <taxon>Ixodida</taxon>
        <taxon>Ixodoidea</taxon>
        <taxon>Ixodidae</taxon>
        <taxon>Ixodinae</taxon>
        <taxon>Ixodes</taxon>
    </lineage>
</organism>
<feature type="compositionally biased region" description="Polar residues" evidence="1">
    <location>
        <begin position="48"/>
        <end position="69"/>
    </location>
</feature>
<dbReference type="AlphaFoldDB" id="A0A0K8R8N3"/>
<accession>A0A0K8R8N3</accession>
<name>A0A0K8R8N3_IXORI</name>
<sequence>MDIRWILAYYLFSVLLVLGDGQRSSQPATPKQPKTPKDPASSKIAATKTKQALQKNAPSAPKPSQTVPSTDPEICDLVNNGSDFALPSLQCTLQHLPEKIADKWKAYMKTKNKNESDLLTEICDAKKKDEDPDFMKAFSDDEKGMVNDTSVLCRIRHTTPSECKVAAIGRRLNIHSKKKRANSFYCSISHF</sequence>
<protein>
    <submittedName>
        <fullName evidence="3">Putative isac anti-complement</fullName>
    </submittedName>
</protein>
<proteinExistence type="evidence at transcript level"/>